<gene>
    <name evidence="9" type="primary">hisC_3</name>
    <name evidence="9" type="ORF">GCM10009754_40070</name>
</gene>
<organism evidence="9 10">
    <name type="scientific">Amycolatopsis minnesotensis</name>
    <dbReference type="NCBI Taxonomy" id="337894"/>
    <lineage>
        <taxon>Bacteria</taxon>
        <taxon>Bacillati</taxon>
        <taxon>Actinomycetota</taxon>
        <taxon>Actinomycetes</taxon>
        <taxon>Pseudonocardiales</taxon>
        <taxon>Pseudonocardiaceae</taxon>
        <taxon>Amycolatopsis</taxon>
    </lineage>
</organism>
<name>A0ABP5CHZ6_9PSEU</name>
<keyword evidence="2" id="KW-0032">Aminotransferase</keyword>
<sequence length="353" mass="37352">MTTEATSARYARPRETGGPTRLAGNELPYEPPAPVLAAIHGDEAVNRYPDPAYTALTSALAEHLGTPAEHIVLGAGSSSVFQRLFRVACAEPGGAVMWTAPTYDAFDLFARQAGALAQRIAPTSDGAVDLGAMLAASTADTRMIILVNPHNPTGAVLRGSDLRAFLDEVDEGITVVVDEAYREFCTDTDIADGLAVAKARWAAGRHDVAVVRTFSKAYGLAGMRVGYCVAPVPLAQRVRDEGVPREVTFHAAATAVAALEAQAEMRENVSRIVAERTRVLAELRRIGFAPGDSQSNYVWLPLAGNADRFAAHCADDDVVVLAIAGHGVRVSIGSEADNDRLLHAARAWATVGN</sequence>
<dbReference type="InterPro" id="IPR050106">
    <property type="entry name" value="HistidinolP_aminotransfase"/>
</dbReference>
<dbReference type="PANTHER" id="PTHR43643:SF3">
    <property type="entry name" value="HISTIDINOL-PHOSPHATE AMINOTRANSFERASE"/>
    <property type="match status" value="1"/>
</dbReference>
<dbReference type="Pfam" id="PF00155">
    <property type="entry name" value="Aminotran_1_2"/>
    <property type="match status" value="1"/>
</dbReference>
<evidence type="ECO:0000256" key="3">
    <source>
        <dbReference type="ARBA" id="ARBA00022679"/>
    </source>
</evidence>
<feature type="domain" description="Aminotransferase class I/classII large" evidence="8">
    <location>
        <begin position="21"/>
        <end position="344"/>
    </location>
</feature>
<keyword evidence="4 6" id="KW-0663">Pyridoxal phosphate</keyword>
<dbReference type="InterPro" id="IPR004839">
    <property type="entry name" value="Aminotransferase_I/II_large"/>
</dbReference>
<dbReference type="Gene3D" id="3.90.1150.10">
    <property type="entry name" value="Aspartate Aminotransferase, domain 1"/>
    <property type="match status" value="1"/>
</dbReference>
<evidence type="ECO:0000256" key="6">
    <source>
        <dbReference type="RuleBase" id="RU003693"/>
    </source>
</evidence>
<evidence type="ECO:0000256" key="1">
    <source>
        <dbReference type="ARBA" id="ARBA00001933"/>
    </source>
</evidence>
<dbReference type="Gene3D" id="3.40.640.10">
    <property type="entry name" value="Type I PLP-dependent aspartate aminotransferase-like (Major domain)"/>
    <property type="match status" value="1"/>
</dbReference>
<dbReference type="EMBL" id="BAAANN010000015">
    <property type="protein sequence ID" value="GAA1964295.1"/>
    <property type="molecule type" value="Genomic_DNA"/>
</dbReference>
<evidence type="ECO:0000259" key="8">
    <source>
        <dbReference type="Pfam" id="PF00155"/>
    </source>
</evidence>
<dbReference type="CDD" id="cd00609">
    <property type="entry name" value="AAT_like"/>
    <property type="match status" value="1"/>
</dbReference>
<evidence type="ECO:0000256" key="7">
    <source>
        <dbReference type="SAM" id="MobiDB-lite"/>
    </source>
</evidence>
<proteinExistence type="inferred from homology"/>
<dbReference type="PANTHER" id="PTHR43643">
    <property type="entry name" value="HISTIDINOL-PHOSPHATE AMINOTRANSFERASE 2"/>
    <property type="match status" value="1"/>
</dbReference>
<evidence type="ECO:0000256" key="4">
    <source>
        <dbReference type="ARBA" id="ARBA00022898"/>
    </source>
</evidence>
<dbReference type="InterPro" id="IPR015422">
    <property type="entry name" value="PyrdxlP-dep_Trfase_small"/>
</dbReference>
<evidence type="ECO:0000313" key="9">
    <source>
        <dbReference type="EMBL" id="GAA1964295.1"/>
    </source>
</evidence>
<keyword evidence="10" id="KW-1185">Reference proteome</keyword>
<protein>
    <submittedName>
        <fullName evidence="9">Histidinol-phosphate transaminase</fullName>
    </submittedName>
</protein>
<comment type="caution">
    <text evidence="9">The sequence shown here is derived from an EMBL/GenBank/DDBJ whole genome shotgun (WGS) entry which is preliminary data.</text>
</comment>
<dbReference type="InterPro" id="IPR015424">
    <property type="entry name" value="PyrdxlP-dep_Trfase"/>
</dbReference>
<accession>A0ABP5CHZ6</accession>
<evidence type="ECO:0000313" key="10">
    <source>
        <dbReference type="Proteomes" id="UP001501116"/>
    </source>
</evidence>
<evidence type="ECO:0000256" key="5">
    <source>
        <dbReference type="ARBA" id="ARBA00023194"/>
    </source>
</evidence>
<comment type="cofactor">
    <cofactor evidence="1 6">
        <name>pyridoxal 5'-phosphate</name>
        <dbReference type="ChEBI" id="CHEBI:597326"/>
    </cofactor>
</comment>
<dbReference type="Proteomes" id="UP001501116">
    <property type="component" value="Unassembled WGS sequence"/>
</dbReference>
<keyword evidence="3" id="KW-0808">Transferase</keyword>
<dbReference type="PROSITE" id="PS00599">
    <property type="entry name" value="AA_TRANSFER_CLASS_2"/>
    <property type="match status" value="1"/>
</dbReference>
<feature type="region of interest" description="Disordered" evidence="7">
    <location>
        <begin position="1"/>
        <end position="26"/>
    </location>
</feature>
<dbReference type="InterPro" id="IPR015421">
    <property type="entry name" value="PyrdxlP-dep_Trfase_major"/>
</dbReference>
<dbReference type="RefSeq" id="WP_344420634.1">
    <property type="nucleotide sequence ID" value="NZ_BAAANN010000015.1"/>
</dbReference>
<dbReference type="InterPro" id="IPR001917">
    <property type="entry name" value="Aminotrans_II_pyridoxalP_BS"/>
</dbReference>
<keyword evidence="5" id="KW-0045">Antibiotic biosynthesis</keyword>
<comment type="similarity">
    <text evidence="6">Belongs to the class-II pyridoxal-phosphate-dependent aminotransferase family.</text>
</comment>
<dbReference type="SUPFAM" id="SSF53383">
    <property type="entry name" value="PLP-dependent transferases"/>
    <property type="match status" value="1"/>
</dbReference>
<evidence type="ECO:0000256" key="2">
    <source>
        <dbReference type="ARBA" id="ARBA00022576"/>
    </source>
</evidence>
<reference evidence="10" key="1">
    <citation type="journal article" date="2019" name="Int. J. Syst. Evol. Microbiol.">
        <title>The Global Catalogue of Microorganisms (GCM) 10K type strain sequencing project: providing services to taxonomists for standard genome sequencing and annotation.</title>
        <authorList>
            <consortium name="The Broad Institute Genomics Platform"/>
            <consortium name="The Broad Institute Genome Sequencing Center for Infectious Disease"/>
            <person name="Wu L."/>
            <person name="Ma J."/>
        </authorList>
    </citation>
    <scope>NUCLEOTIDE SEQUENCE [LARGE SCALE GENOMIC DNA]</scope>
    <source>
        <strain evidence="10">JCM 14545</strain>
    </source>
</reference>